<protein>
    <submittedName>
        <fullName evidence="2">Uncharacterized protein</fullName>
    </submittedName>
</protein>
<reference evidence="2" key="1">
    <citation type="submission" date="2022-11" db="EMBL/GenBank/DDBJ databases">
        <authorList>
            <person name="Kikuchi T."/>
        </authorList>
    </citation>
    <scope>NUCLEOTIDE SEQUENCE</scope>
    <source>
        <strain evidence="2">PS1010</strain>
    </source>
</reference>
<keyword evidence="1" id="KW-1133">Transmembrane helix</keyword>
<keyword evidence="3" id="KW-1185">Reference proteome</keyword>
<dbReference type="AlphaFoldDB" id="A0A9P1I5U2"/>
<name>A0A9P1I5U2_9PELO</name>
<comment type="caution">
    <text evidence="2">The sequence shown here is derived from an EMBL/GenBank/DDBJ whole genome shotgun (WGS) entry which is preliminary data.</text>
</comment>
<keyword evidence="1" id="KW-0472">Membrane</keyword>
<feature type="transmembrane region" description="Helical" evidence="1">
    <location>
        <begin position="208"/>
        <end position="228"/>
    </location>
</feature>
<dbReference type="InterPro" id="IPR019429">
    <property type="entry name" value="7TM_GPCR_serpentine_rcpt_Sri"/>
</dbReference>
<proteinExistence type="predicted"/>
<dbReference type="Pfam" id="PF10327">
    <property type="entry name" value="7TM_GPCR_Sri"/>
    <property type="match status" value="1"/>
</dbReference>
<gene>
    <name evidence="2" type="ORF">CAMP_LOCUS820</name>
</gene>
<dbReference type="Proteomes" id="UP001152747">
    <property type="component" value="Unassembled WGS sequence"/>
</dbReference>
<feature type="transmembrane region" description="Helical" evidence="1">
    <location>
        <begin position="287"/>
        <end position="313"/>
    </location>
</feature>
<sequence>MADNQTNGINLNMISFELPKWLVKWYLFVGILSIFLNSFGLYLIIWKGSQMDKYRFYLIFFQLLQFCSLAVDIQMNFLMQPIGLFPITGGYANGILAIYFNFSPHILQTITNFMTALQNNALALCFIRKHQTIAKVDMKYVIPNWFYNLIILSMLALSFSVLFLFYSAGISKEEQLEYISQSFPNLLKKFNELPNFSIYKMSKDMQTASMFISLNSLFSIILVIYSTYHMSKRLKMIRVKLTVTSFEKHKAAIRSLFWQFIVSFLCIIPPIILSIAVVLQYERAQLLAHILNAIFASHSSINVIVMIWTFPTFRKFVLRNKIRNNRTIPSSISGMKTTVSHENR</sequence>
<evidence type="ECO:0000313" key="3">
    <source>
        <dbReference type="Proteomes" id="UP001152747"/>
    </source>
</evidence>
<organism evidence="2 3">
    <name type="scientific">Caenorhabditis angaria</name>
    <dbReference type="NCBI Taxonomy" id="860376"/>
    <lineage>
        <taxon>Eukaryota</taxon>
        <taxon>Metazoa</taxon>
        <taxon>Ecdysozoa</taxon>
        <taxon>Nematoda</taxon>
        <taxon>Chromadorea</taxon>
        <taxon>Rhabditida</taxon>
        <taxon>Rhabditina</taxon>
        <taxon>Rhabditomorpha</taxon>
        <taxon>Rhabditoidea</taxon>
        <taxon>Rhabditidae</taxon>
        <taxon>Peloderinae</taxon>
        <taxon>Caenorhabditis</taxon>
    </lineage>
</organism>
<accession>A0A9P1I5U2</accession>
<feature type="transmembrane region" description="Helical" evidence="1">
    <location>
        <begin position="56"/>
        <end position="77"/>
    </location>
</feature>
<dbReference type="PANTHER" id="PTHR45830">
    <property type="entry name" value="SERPENTINE RECEPTOR, CLASS I"/>
    <property type="match status" value="1"/>
</dbReference>
<keyword evidence="1" id="KW-0812">Transmembrane</keyword>
<feature type="transmembrane region" description="Helical" evidence="1">
    <location>
        <begin position="145"/>
        <end position="166"/>
    </location>
</feature>
<evidence type="ECO:0000313" key="2">
    <source>
        <dbReference type="EMBL" id="CAI5438183.1"/>
    </source>
</evidence>
<evidence type="ECO:0000256" key="1">
    <source>
        <dbReference type="SAM" id="Phobius"/>
    </source>
</evidence>
<dbReference type="EMBL" id="CANHGI010000001">
    <property type="protein sequence ID" value="CAI5438183.1"/>
    <property type="molecule type" value="Genomic_DNA"/>
</dbReference>
<feature type="transmembrane region" description="Helical" evidence="1">
    <location>
        <begin position="256"/>
        <end position="281"/>
    </location>
</feature>
<feature type="transmembrane region" description="Helical" evidence="1">
    <location>
        <begin position="83"/>
        <end position="102"/>
    </location>
</feature>
<dbReference type="OrthoDB" id="5861142at2759"/>
<dbReference type="PANTHER" id="PTHR45830:SF15">
    <property type="entry name" value="SERPENTINE RECEPTOR, CLASS I"/>
    <property type="match status" value="1"/>
</dbReference>
<feature type="transmembrane region" description="Helical" evidence="1">
    <location>
        <begin position="25"/>
        <end position="44"/>
    </location>
</feature>